<evidence type="ECO:0000259" key="7">
    <source>
        <dbReference type="PROSITE" id="PS51192"/>
    </source>
</evidence>
<feature type="compositionally biased region" description="Polar residues" evidence="6">
    <location>
        <begin position="598"/>
        <end position="607"/>
    </location>
</feature>
<proteinExistence type="inferred from homology"/>
<dbReference type="GO" id="GO:0005524">
    <property type="term" value="F:ATP binding"/>
    <property type="evidence" value="ECO:0007669"/>
    <property type="project" value="UniProtKB-KW"/>
</dbReference>
<feature type="compositionally biased region" description="Polar residues" evidence="6">
    <location>
        <begin position="706"/>
        <end position="720"/>
    </location>
</feature>
<accession>A0A369JKC3</accession>
<dbReference type="PANTHER" id="PTHR13710:SF154">
    <property type="entry name" value="RECQ HELICASE, PUTATIVE (AFU_ORTHOLOGUE AFUA_6G14720)-RELATED"/>
    <property type="match status" value="1"/>
</dbReference>
<evidence type="ECO:0000256" key="2">
    <source>
        <dbReference type="ARBA" id="ARBA00022741"/>
    </source>
</evidence>
<dbReference type="GO" id="GO:0009378">
    <property type="term" value="F:four-way junction helicase activity"/>
    <property type="evidence" value="ECO:0007669"/>
    <property type="project" value="TreeGrafter"/>
</dbReference>
<evidence type="ECO:0000256" key="3">
    <source>
        <dbReference type="ARBA" id="ARBA00022840"/>
    </source>
</evidence>
<sequence length="720" mass="80802">MAPELFSFNRPMSLHAREAIVALSLVLSDALSLKDFDLVLEACFKLDKASLGTKAPRELQLEVLIALANNKDVLARAGTGYGKTLAMILPLLVDPNLVAIVLSPLKLIQQNQVEEFTAYGIKTIAINEDTPNDPQLWSGIQSGIYSAYAVSPEQCGPHLGHIPRFALLLKNSKWIKRVGVVFVDEAHFISTAGQSVGQEIAFRPAWGKLASLRIQLPATTRWAAFSASLTPDIAPVVMKSLLMKEDRTVFIKKSTNRPNLCHAVIPMHGSINEYSNLAFLIPTPYHPPMAPLLKTIVFIDRKLSTSKIATYLTGKLPPHLRRFRPIRHFHSSMSRSYLTDTFSAFKDPDGDVDMLITTKSASNGVDVPNVQRIVMFGVPEDLVELDQRGGRGGRDGTSECLVLLIAEPWAYEDPEAATERIKTAKELRTNRQMFFYVQCTHCRRRSLAKFNDDQTVESMISRTRWCSDNCTDEADCPFNLGSFFSGQITNTEVPLPETTPQRKTRTRYRPTAERVELKRRLEIWRKIEHSDHPVFRKWDPTFILEDDAITFISRALKNSLNVPTDIKTLLGESTEWHEEFSSSILNVVKIYNAELQVPTQQDQSSSDLGVESEDPLSEDTEQRLNSLFGRDRRPRDEHGFLLGSPTSTPSSSMPGSRSNSPALPLPQHMFKHMNPLRRPRAPSPLRQVENENPTISRAKKAKSKHSTLQDSTNFFASDSD</sequence>
<dbReference type="Proteomes" id="UP000076154">
    <property type="component" value="Unassembled WGS sequence"/>
</dbReference>
<feature type="compositionally biased region" description="Basic residues" evidence="6">
    <location>
        <begin position="669"/>
        <end position="680"/>
    </location>
</feature>
<dbReference type="AlphaFoldDB" id="A0A369JKC3"/>
<dbReference type="InterPro" id="IPR014001">
    <property type="entry name" value="Helicase_ATP-bd"/>
</dbReference>
<evidence type="ECO:0000313" key="9">
    <source>
        <dbReference type="EMBL" id="RDB22298.1"/>
    </source>
</evidence>
<dbReference type="GO" id="GO:0000724">
    <property type="term" value="P:double-strand break repair via homologous recombination"/>
    <property type="evidence" value="ECO:0007669"/>
    <property type="project" value="TreeGrafter"/>
</dbReference>
<comment type="caution">
    <text evidence="9">The sequence shown here is derived from an EMBL/GenBank/DDBJ whole genome shotgun (WGS) entry which is preliminary data.</text>
</comment>
<dbReference type="STRING" id="39966.A0A369JKC3"/>
<name>A0A369JKC3_HYPMA</name>
<feature type="compositionally biased region" description="Low complexity" evidence="6">
    <location>
        <begin position="643"/>
        <end position="661"/>
    </location>
</feature>
<dbReference type="InterPro" id="IPR001650">
    <property type="entry name" value="Helicase_C-like"/>
</dbReference>
<gene>
    <name evidence="9" type="primary">WRN_0</name>
    <name evidence="9" type="ORF">Hypma_010668</name>
</gene>
<feature type="compositionally biased region" description="Basic and acidic residues" evidence="6">
    <location>
        <begin position="629"/>
        <end position="639"/>
    </location>
</feature>
<feature type="region of interest" description="Disordered" evidence="6">
    <location>
        <begin position="598"/>
        <end position="720"/>
    </location>
</feature>
<evidence type="ECO:0000256" key="6">
    <source>
        <dbReference type="SAM" id="MobiDB-lite"/>
    </source>
</evidence>
<comment type="similarity">
    <text evidence="1">Belongs to the helicase family. RecQ subfamily.</text>
</comment>
<dbReference type="PANTHER" id="PTHR13710">
    <property type="entry name" value="DNA HELICASE RECQ FAMILY MEMBER"/>
    <property type="match status" value="1"/>
</dbReference>
<dbReference type="PROSITE" id="PS51194">
    <property type="entry name" value="HELICASE_CTER"/>
    <property type="match status" value="1"/>
</dbReference>
<dbReference type="InParanoid" id="A0A369JKC3"/>
<dbReference type="OrthoDB" id="5952536at2759"/>
<keyword evidence="3" id="KW-0067">ATP-binding</keyword>
<dbReference type="Gene3D" id="3.40.50.300">
    <property type="entry name" value="P-loop containing nucleotide triphosphate hydrolases"/>
    <property type="match status" value="2"/>
</dbReference>
<reference evidence="9" key="1">
    <citation type="submission" date="2018-04" db="EMBL/GenBank/DDBJ databases">
        <title>Whole genome sequencing of Hypsizygus marmoreus.</title>
        <authorList>
            <person name="Choi I.-G."/>
            <person name="Min B."/>
            <person name="Kim J.-G."/>
            <person name="Kim S."/>
            <person name="Oh Y.-L."/>
            <person name="Kong W.-S."/>
            <person name="Park H."/>
            <person name="Jeong J."/>
            <person name="Song E.-S."/>
        </authorList>
    </citation>
    <scope>NUCLEOTIDE SEQUENCE [LARGE SCALE GENOMIC DNA]</scope>
    <source>
        <strain evidence="9">51987-8</strain>
    </source>
</reference>
<keyword evidence="9" id="KW-0347">Helicase</keyword>
<dbReference type="PROSITE" id="PS51192">
    <property type="entry name" value="HELICASE_ATP_BIND_1"/>
    <property type="match status" value="1"/>
</dbReference>
<evidence type="ECO:0000256" key="1">
    <source>
        <dbReference type="ARBA" id="ARBA00005446"/>
    </source>
</evidence>
<feature type="domain" description="Helicase C-terminal" evidence="8">
    <location>
        <begin position="285"/>
        <end position="448"/>
    </location>
</feature>
<evidence type="ECO:0000259" key="8">
    <source>
        <dbReference type="PROSITE" id="PS51194"/>
    </source>
</evidence>
<keyword evidence="2" id="KW-0547">Nucleotide-binding</keyword>
<dbReference type="Pfam" id="PF00270">
    <property type="entry name" value="DEAD"/>
    <property type="match status" value="1"/>
</dbReference>
<dbReference type="SMART" id="SM00490">
    <property type="entry name" value="HELICc"/>
    <property type="match status" value="1"/>
</dbReference>
<organism evidence="9 10">
    <name type="scientific">Hypsizygus marmoreus</name>
    <name type="common">White beech mushroom</name>
    <name type="synonym">Agaricus marmoreus</name>
    <dbReference type="NCBI Taxonomy" id="39966"/>
    <lineage>
        <taxon>Eukaryota</taxon>
        <taxon>Fungi</taxon>
        <taxon>Dikarya</taxon>
        <taxon>Basidiomycota</taxon>
        <taxon>Agaricomycotina</taxon>
        <taxon>Agaricomycetes</taxon>
        <taxon>Agaricomycetidae</taxon>
        <taxon>Agaricales</taxon>
        <taxon>Tricholomatineae</taxon>
        <taxon>Lyophyllaceae</taxon>
        <taxon>Hypsizygus</taxon>
    </lineage>
</organism>
<dbReference type="EC" id="5.6.2.4" evidence="5"/>
<keyword evidence="9" id="KW-0378">Hydrolase</keyword>
<evidence type="ECO:0000256" key="4">
    <source>
        <dbReference type="ARBA" id="ARBA00034617"/>
    </source>
</evidence>
<dbReference type="GO" id="GO:0005694">
    <property type="term" value="C:chromosome"/>
    <property type="evidence" value="ECO:0007669"/>
    <property type="project" value="TreeGrafter"/>
</dbReference>
<dbReference type="SMART" id="SM00487">
    <property type="entry name" value="DEXDc"/>
    <property type="match status" value="1"/>
</dbReference>
<dbReference type="InterPro" id="IPR011545">
    <property type="entry name" value="DEAD/DEAH_box_helicase_dom"/>
</dbReference>
<dbReference type="EMBL" id="LUEZ02000052">
    <property type="protein sequence ID" value="RDB22298.1"/>
    <property type="molecule type" value="Genomic_DNA"/>
</dbReference>
<feature type="compositionally biased region" description="Acidic residues" evidence="6">
    <location>
        <begin position="610"/>
        <end position="619"/>
    </location>
</feature>
<dbReference type="GO" id="GO:0005737">
    <property type="term" value="C:cytoplasm"/>
    <property type="evidence" value="ECO:0007669"/>
    <property type="project" value="TreeGrafter"/>
</dbReference>
<evidence type="ECO:0000256" key="5">
    <source>
        <dbReference type="ARBA" id="ARBA00034808"/>
    </source>
</evidence>
<feature type="domain" description="Helicase ATP-binding" evidence="7">
    <location>
        <begin position="64"/>
        <end position="247"/>
    </location>
</feature>
<comment type="catalytic activity">
    <reaction evidence="4">
        <text>Couples ATP hydrolysis with the unwinding of duplex DNA by translocating in the 3'-5' direction.</text>
        <dbReference type="EC" id="5.6.2.4"/>
    </reaction>
</comment>
<keyword evidence="10" id="KW-1185">Reference proteome</keyword>
<protein>
    <recommendedName>
        <fullName evidence="5">DNA 3'-5' helicase</fullName>
        <ecNumber evidence="5">5.6.2.4</ecNumber>
    </recommendedName>
</protein>
<dbReference type="SUPFAM" id="SSF52540">
    <property type="entry name" value="P-loop containing nucleoside triphosphate hydrolases"/>
    <property type="match status" value="1"/>
</dbReference>
<dbReference type="GO" id="GO:0003676">
    <property type="term" value="F:nucleic acid binding"/>
    <property type="evidence" value="ECO:0007669"/>
    <property type="project" value="InterPro"/>
</dbReference>
<dbReference type="InterPro" id="IPR027417">
    <property type="entry name" value="P-loop_NTPase"/>
</dbReference>
<evidence type="ECO:0000313" key="10">
    <source>
        <dbReference type="Proteomes" id="UP000076154"/>
    </source>
</evidence>
<dbReference type="Pfam" id="PF00271">
    <property type="entry name" value="Helicase_C"/>
    <property type="match status" value="1"/>
</dbReference>
<dbReference type="GO" id="GO:0043138">
    <property type="term" value="F:3'-5' DNA helicase activity"/>
    <property type="evidence" value="ECO:0007669"/>
    <property type="project" value="UniProtKB-EC"/>
</dbReference>